<sequence>MQQATDFLQESEALFAILDGISGDQWEIPTQFKGWTLNDVLVHLHYWNQMADQSLQDPDAFTARIGALFVKAKAEGLRAAENEAILLRGNELRDSWQTLYTDIGARWADLDPKHRVKWAGPDMSVRSSITARQMETWAHGQEVFDVLGIERVEQDRVKNIVILGVNTFGWAYQVNGKPVPEAMPRLELTAPSGALWEFGERGDNRITGPAVEFAQVSAQTRNIADTSLKVEGPAAVEWMSIAQCFAGGRETPPAPGSRHRARGAQIA</sequence>
<protein>
    <submittedName>
        <fullName evidence="3">Putative Actinobacterial protein</fullName>
    </submittedName>
</protein>
<evidence type="ECO:0000256" key="1">
    <source>
        <dbReference type="SAM" id="MobiDB-lite"/>
    </source>
</evidence>
<dbReference type="Proteomes" id="UP000050783">
    <property type="component" value="Unassembled WGS sequence"/>
</dbReference>
<dbReference type="InterPro" id="IPR017517">
    <property type="entry name" value="Maleyloyr_isom"/>
</dbReference>
<dbReference type="SUPFAM" id="SSF109854">
    <property type="entry name" value="DinB/YfiT-like putative metalloenzymes"/>
    <property type="match status" value="1"/>
</dbReference>
<reference evidence="3 4" key="1">
    <citation type="submission" date="2015-09" db="EMBL/GenBank/DDBJ databases">
        <authorList>
            <consortium name="Swine Surveillance"/>
        </authorList>
    </citation>
    <scope>NUCLEOTIDE SEQUENCE [LARGE SCALE GENOMIC DNA]</scope>
    <source>
        <strain evidence="3 4">CECT 4292</strain>
    </source>
</reference>
<feature type="compositionally biased region" description="Basic residues" evidence="1">
    <location>
        <begin position="257"/>
        <end position="267"/>
    </location>
</feature>
<dbReference type="RefSeq" id="WP_058276608.1">
    <property type="nucleotide sequence ID" value="NZ_CYPU01000018.1"/>
</dbReference>
<dbReference type="GeneID" id="55492284"/>
<dbReference type="STRING" id="81569.RUM4293_00904"/>
<accession>A0A0P1ECU9</accession>
<evidence type="ECO:0000313" key="4">
    <source>
        <dbReference type="Proteomes" id="UP000050783"/>
    </source>
</evidence>
<dbReference type="InterPro" id="IPR024344">
    <property type="entry name" value="MDMPI_metal-binding"/>
</dbReference>
<feature type="domain" description="Mycothiol-dependent maleylpyruvate isomerase metal-binding" evidence="2">
    <location>
        <begin position="8"/>
        <end position="143"/>
    </location>
</feature>
<gene>
    <name evidence="3" type="ORF">RUA4292_01014</name>
</gene>
<proteinExistence type="predicted"/>
<feature type="region of interest" description="Disordered" evidence="1">
    <location>
        <begin position="247"/>
        <end position="267"/>
    </location>
</feature>
<organism evidence="3 4">
    <name type="scientific">Ruegeria atlantica</name>
    <dbReference type="NCBI Taxonomy" id="81569"/>
    <lineage>
        <taxon>Bacteria</taxon>
        <taxon>Pseudomonadati</taxon>
        <taxon>Pseudomonadota</taxon>
        <taxon>Alphaproteobacteria</taxon>
        <taxon>Rhodobacterales</taxon>
        <taxon>Roseobacteraceae</taxon>
        <taxon>Ruegeria</taxon>
    </lineage>
</organism>
<dbReference type="AlphaFoldDB" id="A0A0P1ECU9"/>
<evidence type="ECO:0000313" key="3">
    <source>
        <dbReference type="EMBL" id="CUH46848.1"/>
    </source>
</evidence>
<dbReference type="Gene3D" id="1.20.120.450">
    <property type="entry name" value="dinb family like domain"/>
    <property type="match status" value="1"/>
</dbReference>
<dbReference type="InterPro" id="IPR034660">
    <property type="entry name" value="DinB/YfiT-like"/>
</dbReference>
<dbReference type="NCBIfam" id="TIGR03084">
    <property type="entry name" value="TIGR03084 family metal-binding protein"/>
    <property type="match status" value="1"/>
</dbReference>
<dbReference type="EMBL" id="CYPU01000018">
    <property type="protein sequence ID" value="CUH46848.1"/>
    <property type="molecule type" value="Genomic_DNA"/>
</dbReference>
<dbReference type="NCBIfam" id="TIGR03083">
    <property type="entry name" value="maleylpyruvate isomerase family mycothiol-dependent enzyme"/>
    <property type="match status" value="1"/>
</dbReference>
<name>A0A0P1ECU9_9RHOB</name>
<dbReference type="InterPro" id="IPR017518">
    <property type="entry name" value="CHP03084"/>
</dbReference>
<dbReference type="OrthoDB" id="113180at2"/>
<evidence type="ECO:0000259" key="2">
    <source>
        <dbReference type="Pfam" id="PF11716"/>
    </source>
</evidence>
<dbReference type="GO" id="GO:0046872">
    <property type="term" value="F:metal ion binding"/>
    <property type="evidence" value="ECO:0007669"/>
    <property type="project" value="InterPro"/>
</dbReference>
<dbReference type="Pfam" id="PF11716">
    <property type="entry name" value="MDMPI_N"/>
    <property type="match status" value="1"/>
</dbReference>